<dbReference type="Proteomes" id="UP000638353">
    <property type="component" value="Unassembled WGS sequence"/>
</dbReference>
<name>A0A918WU40_9ACTN</name>
<gene>
    <name evidence="2" type="ORF">GCM10010334_11340</name>
</gene>
<feature type="compositionally biased region" description="Low complexity" evidence="1">
    <location>
        <begin position="10"/>
        <end position="69"/>
    </location>
</feature>
<protein>
    <submittedName>
        <fullName evidence="2">Uncharacterized protein</fullName>
    </submittedName>
</protein>
<feature type="compositionally biased region" description="Polar residues" evidence="1">
    <location>
        <begin position="156"/>
        <end position="166"/>
    </location>
</feature>
<feature type="region of interest" description="Disordered" evidence="1">
    <location>
        <begin position="126"/>
        <end position="204"/>
    </location>
</feature>
<reference evidence="2" key="1">
    <citation type="journal article" date="2014" name="Int. J. Syst. Evol. Microbiol.">
        <title>Complete genome sequence of Corynebacterium casei LMG S-19264T (=DSM 44701T), isolated from a smear-ripened cheese.</title>
        <authorList>
            <consortium name="US DOE Joint Genome Institute (JGI-PGF)"/>
            <person name="Walter F."/>
            <person name="Albersmeier A."/>
            <person name="Kalinowski J."/>
            <person name="Ruckert C."/>
        </authorList>
    </citation>
    <scope>NUCLEOTIDE SEQUENCE</scope>
    <source>
        <strain evidence="2">JCM 4637</strain>
    </source>
</reference>
<dbReference type="AlphaFoldDB" id="A0A918WU40"/>
<evidence type="ECO:0000256" key="1">
    <source>
        <dbReference type="SAM" id="MobiDB-lite"/>
    </source>
</evidence>
<sequence length="229" mass="24228">MHSTWSASPGTNHTTSAAASSHPGPSSSNSPTGPTPATTPRHTPSSPDATVSASRSAPASRSGVSASRVNKGVEVRTSAWVSVWETIETKYTAREKCPVPLAPSTSAALHTWRLYVSDWTSVNAAHERSESHSSRPGRSHRAPRSIPRSSTRPPTHGTTPDSTGDSATPYGIHPAIRALSAHVQPTACPPSSSNAAVRKRSSPRRAAVQTAATGAIRFWRTRMRTKSTR</sequence>
<organism evidence="2 3">
    <name type="scientific">Streptomyces finlayi</name>
    <dbReference type="NCBI Taxonomy" id="67296"/>
    <lineage>
        <taxon>Bacteria</taxon>
        <taxon>Bacillati</taxon>
        <taxon>Actinomycetota</taxon>
        <taxon>Actinomycetes</taxon>
        <taxon>Kitasatosporales</taxon>
        <taxon>Streptomycetaceae</taxon>
        <taxon>Streptomyces</taxon>
    </lineage>
</organism>
<feature type="region of interest" description="Disordered" evidence="1">
    <location>
        <begin position="1"/>
        <end position="73"/>
    </location>
</feature>
<feature type="compositionally biased region" description="Low complexity" evidence="1">
    <location>
        <begin position="144"/>
        <end position="154"/>
    </location>
</feature>
<comment type="caution">
    <text evidence="2">The sequence shown here is derived from an EMBL/GenBank/DDBJ whole genome shotgun (WGS) entry which is preliminary data.</text>
</comment>
<evidence type="ECO:0000313" key="3">
    <source>
        <dbReference type="Proteomes" id="UP000638353"/>
    </source>
</evidence>
<proteinExistence type="predicted"/>
<accession>A0A918WU40</accession>
<reference evidence="2" key="2">
    <citation type="submission" date="2020-09" db="EMBL/GenBank/DDBJ databases">
        <authorList>
            <person name="Sun Q."/>
            <person name="Ohkuma M."/>
        </authorList>
    </citation>
    <scope>NUCLEOTIDE SEQUENCE</scope>
    <source>
        <strain evidence="2">JCM 4637</strain>
    </source>
</reference>
<dbReference type="EMBL" id="BMVC01000002">
    <property type="protein sequence ID" value="GHC82801.1"/>
    <property type="molecule type" value="Genomic_DNA"/>
</dbReference>
<evidence type="ECO:0000313" key="2">
    <source>
        <dbReference type="EMBL" id="GHC82801.1"/>
    </source>
</evidence>